<evidence type="ECO:0000313" key="3">
    <source>
        <dbReference type="Proteomes" id="UP000729402"/>
    </source>
</evidence>
<proteinExistence type="predicted"/>
<keyword evidence="3" id="KW-1185">Reference proteome</keyword>
<dbReference type="AlphaFoldDB" id="A0A8J5VEB3"/>
<accession>A0A8J5VEB3</accession>
<reference evidence="2" key="2">
    <citation type="submission" date="2021-02" db="EMBL/GenBank/DDBJ databases">
        <authorList>
            <person name="Kimball J.A."/>
            <person name="Haas M.W."/>
            <person name="Macchietto M."/>
            <person name="Kono T."/>
            <person name="Duquette J."/>
            <person name="Shao M."/>
        </authorList>
    </citation>
    <scope>NUCLEOTIDE SEQUENCE</scope>
    <source>
        <tissue evidence="2">Fresh leaf tissue</tissue>
    </source>
</reference>
<name>A0A8J5VEB3_ZIZPA</name>
<feature type="region of interest" description="Disordered" evidence="1">
    <location>
        <begin position="55"/>
        <end position="100"/>
    </location>
</feature>
<dbReference type="EMBL" id="JAAALK010000286">
    <property type="protein sequence ID" value="KAG8063090.1"/>
    <property type="molecule type" value="Genomic_DNA"/>
</dbReference>
<protein>
    <submittedName>
        <fullName evidence="2">Uncharacterized protein</fullName>
    </submittedName>
</protein>
<evidence type="ECO:0000313" key="2">
    <source>
        <dbReference type="EMBL" id="KAG8063090.1"/>
    </source>
</evidence>
<gene>
    <name evidence="2" type="ORF">GUJ93_ZPchr0003g18234</name>
</gene>
<organism evidence="2 3">
    <name type="scientific">Zizania palustris</name>
    <name type="common">Northern wild rice</name>
    <dbReference type="NCBI Taxonomy" id="103762"/>
    <lineage>
        <taxon>Eukaryota</taxon>
        <taxon>Viridiplantae</taxon>
        <taxon>Streptophyta</taxon>
        <taxon>Embryophyta</taxon>
        <taxon>Tracheophyta</taxon>
        <taxon>Spermatophyta</taxon>
        <taxon>Magnoliopsida</taxon>
        <taxon>Liliopsida</taxon>
        <taxon>Poales</taxon>
        <taxon>Poaceae</taxon>
        <taxon>BOP clade</taxon>
        <taxon>Oryzoideae</taxon>
        <taxon>Oryzeae</taxon>
        <taxon>Zizaniinae</taxon>
        <taxon>Zizania</taxon>
    </lineage>
</organism>
<reference evidence="2" key="1">
    <citation type="journal article" date="2021" name="bioRxiv">
        <title>Whole Genome Assembly and Annotation of Northern Wild Rice, Zizania palustris L., Supports a Whole Genome Duplication in the Zizania Genus.</title>
        <authorList>
            <person name="Haas M."/>
            <person name="Kono T."/>
            <person name="Macchietto M."/>
            <person name="Millas R."/>
            <person name="McGilp L."/>
            <person name="Shao M."/>
            <person name="Duquette J."/>
            <person name="Hirsch C.N."/>
            <person name="Kimball J."/>
        </authorList>
    </citation>
    <scope>NUCLEOTIDE SEQUENCE</scope>
    <source>
        <tissue evidence="2">Fresh leaf tissue</tissue>
    </source>
</reference>
<sequence length="113" mass="12210">MKGLFKSKLRTPADVVRQTRELLVFLSPTLRQAVLLLGQVSASLPSRPRCLVRTSRPVGSTEAAIQKHSNRHSNSPEAQQQSSSCCRSTTANKKTGHPTSALACELRAVDGSI</sequence>
<comment type="caution">
    <text evidence="2">The sequence shown here is derived from an EMBL/GenBank/DDBJ whole genome shotgun (WGS) entry which is preliminary data.</text>
</comment>
<dbReference type="Proteomes" id="UP000729402">
    <property type="component" value="Unassembled WGS sequence"/>
</dbReference>
<evidence type="ECO:0000256" key="1">
    <source>
        <dbReference type="SAM" id="MobiDB-lite"/>
    </source>
</evidence>